<feature type="compositionally biased region" description="Basic and acidic residues" evidence="1">
    <location>
        <begin position="26"/>
        <end position="36"/>
    </location>
</feature>
<gene>
    <name evidence="3" type="ORF">A9D14_02785</name>
</gene>
<protein>
    <recommendedName>
        <fullName evidence="5">Lipoprotein</fullName>
    </recommendedName>
</protein>
<evidence type="ECO:0008006" key="5">
    <source>
        <dbReference type="Google" id="ProtNLM"/>
    </source>
</evidence>
<evidence type="ECO:0000313" key="3">
    <source>
        <dbReference type="EMBL" id="ARU15301.1"/>
    </source>
</evidence>
<organism evidence="3 4">
    <name type="scientific">Croceicoccus marinus</name>
    <dbReference type="NCBI Taxonomy" id="450378"/>
    <lineage>
        <taxon>Bacteria</taxon>
        <taxon>Pseudomonadati</taxon>
        <taxon>Pseudomonadota</taxon>
        <taxon>Alphaproteobacteria</taxon>
        <taxon>Sphingomonadales</taxon>
        <taxon>Erythrobacteraceae</taxon>
        <taxon>Croceicoccus</taxon>
    </lineage>
</organism>
<name>A0A1Z1F935_9SPHN</name>
<dbReference type="AlphaFoldDB" id="A0A1Z1F935"/>
<dbReference type="OrthoDB" id="485556at2"/>
<dbReference type="EMBL" id="CP019602">
    <property type="protein sequence ID" value="ARU15301.1"/>
    <property type="molecule type" value="Genomic_DNA"/>
</dbReference>
<evidence type="ECO:0000256" key="2">
    <source>
        <dbReference type="SAM" id="SignalP"/>
    </source>
</evidence>
<dbReference type="RefSeq" id="WP_066842758.1">
    <property type="nucleotide sequence ID" value="NZ_CP019602.1"/>
</dbReference>
<evidence type="ECO:0000313" key="4">
    <source>
        <dbReference type="Proteomes" id="UP000195807"/>
    </source>
</evidence>
<sequence>MRRFSLCALALPALALMATGCGESREPEFETLKAEPTEPQVEPLSIELDDPEPAPRPEFTMILPGPDQKDPKSLLSYWSAAVEAGDVDAARRAWRKEVRTGGTAPRWANLSNITVTSQDGRMEGAAGSLYYSMPIMLRGQSIDDTDVELAGTMTLRRANDVPGANADELSWRIESIDWDG</sequence>
<evidence type="ECO:0000256" key="1">
    <source>
        <dbReference type="SAM" id="MobiDB-lite"/>
    </source>
</evidence>
<feature type="region of interest" description="Disordered" evidence="1">
    <location>
        <begin position="26"/>
        <end position="54"/>
    </location>
</feature>
<feature type="chain" id="PRO_5011774432" description="Lipoprotein" evidence="2">
    <location>
        <begin position="19"/>
        <end position="180"/>
    </location>
</feature>
<reference evidence="3 4" key="1">
    <citation type="submission" date="2017-01" db="EMBL/GenBank/DDBJ databases">
        <title>Complete genome sequence of esterase-producing bacterium Croceicoccus marinus E4A9.</title>
        <authorList>
            <person name="Wu Y.-H."/>
            <person name="Cheng H."/>
            <person name="Xu L."/>
            <person name="Huo Y.-Y."/>
            <person name="Wang C.-S."/>
            <person name="Xu X.-W."/>
        </authorList>
    </citation>
    <scope>NUCLEOTIDE SEQUENCE [LARGE SCALE GENOMIC DNA]</scope>
    <source>
        <strain evidence="3 4">E4A9</strain>
    </source>
</reference>
<accession>A0A1Z1F935</accession>
<dbReference type="STRING" id="450378.GCA_001661675_00555"/>
<proteinExistence type="predicted"/>
<keyword evidence="2" id="KW-0732">Signal</keyword>
<keyword evidence="4" id="KW-1185">Reference proteome</keyword>
<dbReference type="PROSITE" id="PS51257">
    <property type="entry name" value="PROKAR_LIPOPROTEIN"/>
    <property type="match status" value="1"/>
</dbReference>
<feature type="signal peptide" evidence="2">
    <location>
        <begin position="1"/>
        <end position="18"/>
    </location>
</feature>
<dbReference type="KEGG" id="cman:A9D14_02785"/>
<dbReference type="Proteomes" id="UP000195807">
    <property type="component" value="Chromosome"/>
</dbReference>